<sequence length="115" mass="13449">MSTSSTTIEDSEHFPFSCPSKLAVWRHTFSFYLSPHFSHFAYEEYIAILHFRLDIDRSSHEIFPALSVFLTFACIQQAIWSAHYRQAFQHVPFIPSTVMYSIHRNLANLDSQLSF</sequence>
<proteinExistence type="predicted"/>
<dbReference type="Proteomes" id="UP000053815">
    <property type="component" value="Unassembled WGS sequence"/>
</dbReference>
<gene>
    <name evidence="1" type="ORF">MAM1_0057d03648</name>
</gene>
<dbReference type="AlphaFoldDB" id="A0A0C9MQB2"/>
<keyword evidence="2" id="KW-1185">Reference proteome</keyword>
<dbReference type="EMBL" id="DF836346">
    <property type="protein sequence ID" value="GAN04188.1"/>
    <property type="molecule type" value="Genomic_DNA"/>
</dbReference>
<evidence type="ECO:0000313" key="1">
    <source>
        <dbReference type="EMBL" id="GAN04188.1"/>
    </source>
</evidence>
<name>A0A0C9MQB2_9FUNG</name>
<dbReference type="OrthoDB" id="2274317at2759"/>
<evidence type="ECO:0000313" key="2">
    <source>
        <dbReference type="Proteomes" id="UP000053815"/>
    </source>
</evidence>
<protein>
    <submittedName>
        <fullName evidence="1">Uncharacterized protein</fullName>
    </submittedName>
</protein>
<reference evidence="1" key="1">
    <citation type="submission" date="2014-09" db="EMBL/GenBank/DDBJ databases">
        <title>Draft genome sequence of an oleaginous Mucoromycotina fungus Mucor ambiguus NBRC6742.</title>
        <authorList>
            <person name="Takeda I."/>
            <person name="Yamane N."/>
            <person name="Morita T."/>
            <person name="Tamano K."/>
            <person name="Machida M."/>
            <person name="Baker S."/>
            <person name="Koike H."/>
        </authorList>
    </citation>
    <scope>NUCLEOTIDE SEQUENCE</scope>
    <source>
        <strain evidence="1">NBRC 6742</strain>
    </source>
</reference>
<accession>A0A0C9MQB2</accession>
<organism evidence="1">
    <name type="scientific">Mucor ambiguus</name>
    <dbReference type="NCBI Taxonomy" id="91626"/>
    <lineage>
        <taxon>Eukaryota</taxon>
        <taxon>Fungi</taxon>
        <taxon>Fungi incertae sedis</taxon>
        <taxon>Mucoromycota</taxon>
        <taxon>Mucoromycotina</taxon>
        <taxon>Mucoromycetes</taxon>
        <taxon>Mucorales</taxon>
        <taxon>Mucorineae</taxon>
        <taxon>Mucoraceae</taxon>
        <taxon>Mucor</taxon>
    </lineage>
</organism>